<accession>A0ABV7DI98</accession>
<dbReference type="Proteomes" id="UP001595377">
    <property type="component" value="Unassembled WGS sequence"/>
</dbReference>
<evidence type="ECO:0000313" key="2">
    <source>
        <dbReference type="Proteomes" id="UP001595377"/>
    </source>
</evidence>
<sequence length="159" mass="17635">MTATARKCRECGIDHIEPGMEIDGQPLCWHDNDLCSRCADYLHEQLVKDAARYRHLRDRQTRAIDIACGGIFAGQIPENRILGGEDLDRAIDREMGVDVPTVEPLERRLATCLAACIDTPLLTGRDEVGGFSSPLEIRLGFFRPEISEQAATLLEEAGL</sequence>
<reference evidence="2" key="1">
    <citation type="journal article" date="2019" name="Int. J. Syst. Evol. Microbiol.">
        <title>The Global Catalogue of Microorganisms (GCM) 10K type strain sequencing project: providing services to taxonomists for standard genome sequencing and annotation.</title>
        <authorList>
            <consortium name="The Broad Institute Genomics Platform"/>
            <consortium name="The Broad Institute Genome Sequencing Center for Infectious Disease"/>
            <person name="Wu L."/>
            <person name="Ma J."/>
        </authorList>
    </citation>
    <scope>NUCLEOTIDE SEQUENCE [LARGE SCALE GENOMIC DNA]</scope>
    <source>
        <strain evidence="2">KCTC 52677</strain>
    </source>
</reference>
<proteinExistence type="predicted"/>
<comment type="caution">
    <text evidence="1">The sequence shown here is derived from an EMBL/GenBank/DDBJ whole genome shotgun (WGS) entry which is preliminary data.</text>
</comment>
<keyword evidence="2" id="KW-1185">Reference proteome</keyword>
<protein>
    <submittedName>
        <fullName evidence="1">Uncharacterized protein</fullName>
    </submittedName>
</protein>
<dbReference type="RefSeq" id="WP_257317211.1">
    <property type="nucleotide sequence ID" value="NZ_JANFDG010000026.1"/>
</dbReference>
<evidence type="ECO:0000313" key="1">
    <source>
        <dbReference type="EMBL" id="MFC3074667.1"/>
    </source>
</evidence>
<dbReference type="EMBL" id="JBHRSP010000025">
    <property type="protein sequence ID" value="MFC3074667.1"/>
    <property type="molecule type" value="Genomic_DNA"/>
</dbReference>
<organism evidence="1 2">
    <name type="scientific">Shinella pollutisoli</name>
    <dbReference type="NCBI Taxonomy" id="2250594"/>
    <lineage>
        <taxon>Bacteria</taxon>
        <taxon>Pseudomonadati</taxon>
        <taxon>Pseudomonadota</taxon>
        <taxon>Alphaproteobacteria</taxon>
        <taxon>Hyphomicrobiales</taxon>
        <taxon>Rhizobiaceae</taxon>
        <taxon>Shinella</taxon>
    </lineage>
</organism>
<name>A0ABV7DI98_9HYPH</name>
<gene>
    <name evidence="1" type="ORF">ACFOHH_16265</name>
</gene>